<comment type="catalytic activity">
    <reaction evidence="9 10">
        <text>an alpha-D-Man-(1-&gt;3)-beta-D-Man-(1-&gt;4)-beta-D-GlcNAc-(1-&gt;4)-alpha-D-GlcNAc-diphospho-di-trans,poly-cis-dolichol + GDP-alpha-D-mannose = an alpha-D-Man-(1-&gt;3)-[alpha-D-Man-(1-&gt;6)]-beta-D-Man-(1-&gt;4)-beta-D-GlcNAc-(1-&gt;4)-alpha-D-GlcNAc-diphospho-di-trans,poly-cis-dolichol + GDP + H(+)</text>
        <dbReference type="Rhea" id="RHEA:29519"/>
        <dbReference type="Rhea" id="RHEA-COMP:19513"/>
        <dbReference type="Rhea" id="RHEA-COMP:19515"/>
        <dbReference type="ChEBI" id="CHEBI:15378"/>
        <dbReference type="ChEBI" id="CHEBI:57527"/>
        <dbReference type="ChEBI" id="CHEBI:58189"/>
        <dbReference type="ChEBI" id="CHEBI:132510"/>
        <dbReference type="ChEBI" id="CHEBI:132511"/>
        <dbReference type="EC" id="2.4.1.257"/>
    </reaction>
    <physiologicalReaction direction="left-to-right" evidence="9 10">
        <dbReference type="Rhea" id="RHEA:29520"/>
    </physiologicalReaction>
</comment>
<comment type="similarity">
    <text evidence="10">Belongs to the glycosyltransferase group 1 family.</text>
</comment>
<evidence type="ECO:0000256" key="5">
    <source>
        <dbReference type="ARBA" id="ARBA00022824"/>
    </source>
</evidence>
<keyword evidence="5" id="KW-0256">Endoplasmic reticulum</keyword>
<organism evidence="14 15">
    <name type="scientific">Plasmodiophora brassicae</name>
    <name type="common">Clubroot disease agent</name>
    <dbReference type="NCBI Taxonomy" id="37360"/>
    <lineage>
        <taxon>Eukaryota</taxon>
        <taxon>Sar</taxon>
        <taxon>Rhizaria</taxon>
        <taxon>Endomyxa</taxon>
        <taxon>Phytomyxea</taxon>
        <taxon>Plasmodiophorida</taxon>
        <taxon>Plasmodiophoridae</taxon>
        <taxon>Plasmodiophora</taxon>
    </lineage>
</organism>
<keyword evidence="3 10" id="KW-0808">Transferase</keyword>
<evidence type="ECO:0000259" key="13">
    <source>
        <dbReference type="Pfam" id="PF13439"/>
    </source>
</evidence>
<evidence type="ECO:0000256" key="1">
    <source>
        <dbReference type="ARBA" id="ARBA00004922"/>
    </source>
</evidence>
<sequence>MRIAFVHPDLGIGGAERLVVDAAVGLKRVGGHDVTIYTSHHDPGHAFAETCDGAVDVVVYGDFLPISLGGRFKIACALLRSVYLACRIVLRGQWPDLVFFDQISGCSPILWVMGVPLVFYCHFPDLLLSQRTSLLKGLYRIPFDLFEQATTALADRILVNSKFTRTVFAETFRFIRVVPEVLYPAINLDNYDKTFDRESSSAELPLRSFDQSNDIVFLSINRFERKKGIELAIEAFALLRTCTTPSAFSAAHLVIAGGYDPRVVENVEYERELKGIAEREGLRISDFPDVSGQVVFLRSFSEAQRSYLLNRCAAVVYTPQNEHFGIVPIEAMYARRPVIAANSGGPLESIVDGETGTGFLCRPVASEFAAKMKFILEHRGDANAMGARGRQHVIERFSLSAFSERLSQIVVDAAVEHASRSRVPFLLGLGLVLVAIVAEVWPCLGEPKAFMENVWAQLPSPCLHEGRTISYQLNRFRSFVARCFCKDEFLQVVELHRSGVPEVASSWRTDFAYIIGGHAEFSNDAPEAIGSFILNLLQEEHANNVAVLLTQWRGVESLTPSRRVELALMSCCPVLQDVLFVTKTITASSGITKPAPAALNSANHEIKDGVPDGPLQVAQQDSGNDGTTEAPKLGPHKKRPHTGPLTLPSINALRHVSLPALYRLSQRTKVSHSVLQVFVVLSIMLGEPSADWSQLRTQVAHPRYIARLLSIPPEAMPRPEIDLVREMVWKSDRLRPNHIRRQSKVAFDLLLWIRTKVKR</sequence>
<dbReference type="Proteomes" id="UP000290189">
    <property type="component" value="Unassembled WGS sequence"/>
</dbReference>
<evidence type="ECO:0000256" key="10">
    <source>
        <dbReference type="RuleBase" id="RU367136"/>
    </source>
</evidence>
<dbReference type="InterPro" id="IPR028098">
    <property type="entry name" value="Glyco_trans_4-like_N"/>
</dbReference>
<comment type="subcellular location">
    <subcellularLocation>
        <location evidence="10">Endoplasmic reticulum membrane</location>
        <topology evidence="10">Single-pass membrane protein</topology>
    </subcellularLocation>
</comment>
<reference evidence="14 15" key="1">
    <citation type="submission" date="2018-03" db="EMBL/GenBank/DDBJ databases">
        <authorList>
            <person name="Fogelqvist J."/>
        </authorList>
    </citation>
    <scope>NUCLEOTIDE SEQUENCE [LARGE SCALE GENOMIC DNA]</scope>
</reference>
<evidence type="ECO:0000256" key="8">
    <source>
        <dbReference type="ARBA" id="ARBA00045103"/>
    </source>
</evidence>
<dbReference type="InterPro" id="IPR001296">
    <property type="entry name" value="Glyco_trans_1"/>
</dbReference>
<evidence type="ECO:0000313" key="15">
    <source>
        <dbReference type="Proteomes" id="UP000290189"/>
    </source>
</evidence>
<comment type="function">
    <text evidence="10">Mannosylates Man(2)GlcNAc(2)-dolichol diphosphate and Man(1)GlcNAc(2)-dolichol diphosphate to form Man(3)GlcNAc(2)-dolichol diphosphate.</text>
</comment>
<keyword evidence="4" id="KW-0812">Transmembrane</keyword>
<evidence type="ECO:0000256" key="7">
    <source>
        <dbReference type="ARBA" id="ARBA00023136"/>
    </source>
</evidence>
<dbReference type="PANTHER" id="PTHR45918">
    <property type="entry name" value="ALPHA-1,3/1,6-MANNOSYLTRANSFERASE ALG2"/>
    <property type="match status" value="1"/>
</dbReference>
<dbReference type="Gene3D" id="3.40.50.2000">
    <property type="entry name" value="Glycogen Phosphorylase B"/>
    <property type="match status" value="2"/>
</dbReference>
<evidence type="ECO:0000256" key="2">
    <source>
        <dbReference type="ARBA" id="ARBA00022676"/>
    </source>
</evidence>
<dbReference type="Pfam" id="PF00534">
    <property type="entry name" value="Glycos_transf_1"/>
    <property type="match status" value="1"/>
</dbReference>
<protein>
    <recommendedName>
        <fullName evidence="10">Alpha-1,3/1,6-mannosyltransferase ALG2</fullName>
        <ecNumber evidence="10">2.4.1.132</ecNumber>
        <ecNumber evidence="10">2.4.1.257</ecNumber>
    </recommendedName>
    <alternativeName>
        <fullName evidence="10">GDP-Man:Man(1)GlcNAc(2)-PP-Dol alpha-1,3-mannosyltransferase</fullName>
    </alternativeName>
</protein>
<keyword evidence="7" id="KW-0472">Membrane</keyword>
<evidence type="ECO:0000256" key="4">
    <source>
        <dbReference type="ARBA" id="ARBA00022692"/>
    </source>
</evidence>
<dbReference type="EC" id="2.4.1.132" evidence="10"/>
<dbReference type="CDD" id="cd03805">
    <property type="entry name" value="GT4_ALG2-like"/>
    <property type="match status" value="1"/>
</dbReference>
<dbReference type="Gene3D" id="1.20.920.60">
    <property type="match status" value="1"/>
</dbReference>
<dbReference type="GO" id="GO:0004378">
    <property type="term" value="F:GDP-Man:Man(1)GlcNAc(2)-PP-Dol alpha-1,3-mannosyltransferase activity"/>
    <property type="evidence" value="ECO:0007669"/>
    <property type="project" value="UniProtKB-UniRule"/>
</dbReference>
<accession>A0A3P3XZY7</accession>
<feature type="domain" description="Glycosyltransferase subfamily 4-like N-terminal" evidence="13">
    <location>
        <begin position="12"/>
        <end position="189"/>
    </location>
</feature>
<comment type="catalytic activity">
    <reaction evidence="8 10">
        <text>a beta-D-Man-(1-&gt;4)-beta-D-GlcNAc-(1-&gt;4)-alpha-D-GlcNAc-diphospho-di-trans,poly-cis-dolichol + GDP-alpha-D-mannose = an alpha-D-Man-(1-&gt;3)-beta-D-Man-(1-&gt;4)-beta-D-GlcNAc-(1-&gt;4)-alpha-D-GlcNAc-diphospho-di-trans,poly-cis-dolichol + GDP + H(+)</text>
        <dbReference type="Rhea" id="RHEA:29515"/>
        <dbReference type="Rhea" id="RHEA-COMP:19511"/>
        <dbReference type="Rhea" id="RHEA-COMP:19513"/>
        <dbReference type="ChEBI" id="CHEBI:15378"/>
        <dbReference type="ChEBI" id="CHEBI:57527"/>
        <dbReference type="ChEBI" id="CHEBI:58189"/>
        <dbReference type="ChEBI" id="CHEBI:58472"/>
        <dbReference type="ChEBI" id="CHEBI:132510"/>
        <dbReference type="EC" id="2.4.1.132"/>
    </reaction>
    <physiologicalReaction direction="left-to-right" evidence="8 10">
        <dbReference type="Rhea" id="RHEA:29516"/>
    </physiologicalReaction>
</comment>
<feature type="compositionally biased region" description="Polar residues" evidence="11">
    <location>
        <begin position="617"/>
        <end position="627"/>
    </location>
</feature>
<dbReference type="GO" id="GO:0102704">
    <property type="term" value="F:GDP-Man:Man(2)GlcNAc(2)-PP-Dol alpha-1,6-mannosyltransferase activity"/>
    <property type="evidence" value="ECO:0007669"/>
    <property type="project" value="UniProtKB-UniRule"/>
</dbReference>
<feature type="region of interest" description="Disordered" evidence="11">
    <location>
        <begin position="604"/>
        <end position="646"/>
    </location>
</feature>
<dbReference type="GO" id="GO:0005789">
    <property type="term" value="C:endoplasmic reticulum membrane"/>
    <property type="evidence" value="ECO:0007669"/>
    <property type="project" value="UniProtKB-SubCell"/>
</dbReference>
<dbReference type="Pfam" id="PF13439">
    <property type="entry name" value="Glyco_transf_4"/>
    <property type="match status" value="1"/>
</dbReference>
<comment type="pathway">
    <text evidence="1 10">Protein modification; protein glycosylation.</text>
</comment>
<keyword evidence="14" id="KW-0496">Mitochondrion</keyword>
<dbReference type="InterPro" id="IPR027054">
    <property type="entry name" value="ALG2"/>
</dbReference>
<dbReference type="EMBL" id="OVEO01000001">
    <property type="protein sequence ID" value="SPQ93516.1"/>
    <property type="molecule type" value="Genomic_DNA"/>
</dbReference>
<name>A0A3P3XZY7_PLABS</name>
<evidence type="ECO:0000259" key="12">
    <source>
        <dbReference type="Pfam" id="PF00534"/>
    </source>
</evidence>
<proteinExistence type="inferred from homology"/>
<evidence type="ECO:0000256" key="3">
    <source>
        <dbReference type="ARBA" id="ARBA00022679"/>
    </source>
</evidence>
<evidence type="ECO:0000313" key="14">
    <source>
        <dbReference type="EMBL" id="SPQ93516.1"/>
    </source>
</evidence>
<dbReference type="PANTHER" id="PTHR45918:SF1">
    <property type="entry name" value="ALPHA-1,3_1,6-MANNOSYLTRANSFERASE ALG2"/>
    <property type="match status" value="1"/>
</dbReference>
<dbReference type="SUPFAM" id="SSF53756">
    <property type="entry name" value="UDP-Glycosyltransferase/glycogen phosphorylase"/>
    <property type="match status" value="1"/>
</dbReference>
<geneLocation type="mitochondrion" evidence="14"/>
<evidence type="ECO:0000256" key="6">
    <source>
        <dbReference type="ARBA" id="ARBA00022989"/>
    </source>
</evidence>
<keyword evidence="2 10" id="KW-0328">Glycosyltransferase</keyword>
<dbReference type="UniPathway" id="UPA00378"/>
<dbReference type="EC" id="2.4.1.257" evidence="10"/>
<dbReference type="AlphaFoldDB" id="A0A3P3XZY7"/>
<evidence type="ECO:0000256" key="9">
    <source>
        <dbReference type="ARBA" id="ARBA00045104"/>
    </source>
</evidence>
<evidence type="ECO:0000256" key="11">
    <source>
        <dbReference type="SAM" id="MobiDB-lite"/>
    </source>
</evidence>
<feature type="domain" description="Glycosyl transferase family 1" evidence="12">
    <location>
        <begin position="212"/>
        <end position="391"/>
    </location>
</feature>
<gene>
    <name evidence="14" type="ORF">PLBR_LOCUS731</name>
</gene>
<keyword evidence="6" id="KW-1133">Transmembrane helix</keyword>